<sequence length="128" mass="13670">MDCLRMGSHHRILSALLVVALSRSASSFDPPLQAQAPLLYGNALAGSAQLLLAGGTAPARSEGFACGRWNRVGSSPCYTYQTFHPNPAHLTQESASGPALHQQSEEPSLLPLLLEPGPPWKAVWSARR</sequence>
<evidence type="ECO:0000313" key="3">
    <source>
        <dbReference type="Proteomes" id="UP000800094"/>
    </source>
</evidence>
<accession>A0A6A6IVT2</accession>
<evidence type="ECO:0000313" key="2">
    <source>
        <dbReference type="EMBL" id="KAF2254539.1"/>
    </source>
</evidence>
<keyword evidence="3" id="KW-1185">Reference proteome</keyword>
<organism evidence="2 3">
    <name type="scientific">Trematosphaeria pertusa</name>
    <dbReference type="NCBI Taxonomy" id="390896"/>
    <lineage>
        <taxon>Eukaryota</taxon>
        <taxon>Fungi</taxon>
        <taxon>Dikarya</taxon>
        <taxon>Ascomycota</taxon>
        <taxon>Pezizomycotina</taxon>
        <taxon>Dothideomycetes</taxon>
        <taxon>Pleosporomycetidae</taxon>
        <taxon>Pleosporales</taxon>
        <taxon>Massarineae</taxon>
        <taxon>Trematosphaeriaceae</taxon>
        <taxon>Trematosphaeria</taxon>
    </lineage>
</organism>
<evidence type="ECO:0000256" key="1">
    <source>
        <dbReference type="SAM" id="SignalP"/>
    </source>
</evidence>
<protein>
    <submittedName>
        <fullName evidence="2">Uncharacterized protein</fullName>
    </submittedName>
</protein>
<dbReference type="GeneID" id="54573135"/>
<dbReference type="EMBL" id="ML987190">
    <property type="protein sequence ID" value="KAF2254539.1"/>
    <property type="molecule type" value="Genomic_DNA"/>
</dbReference>
<reference evidence="2" key="1">
    <citation type="journal article" date="2020" name="Stud. Mycol.">
        <title>101 Dothideomycetes genomes: a test case for predicting lifestyles and emergence of pathogens.</title>
        <authorList>
            <person name="Haridas S."/>
            <person name="Albert R."/>
            <person name="Binder M."/>
            <person name="Bloem J."/>
            <person name="Labutti K."/>
            <person name="Salamov A."/>
            <person name="Andreopoulos B."/>
            <person name="Baker S."/>
            <person name="Barry K."/>
            <person name="Bills G."/>
            <person name="Bluhm B."/>
            <person name="Cannon C."/>
            <person name="Castanera R."/>
            <person name="Culley D."/>
            <person name="Daum C."/>
            <person name="Ezra D."/>
            <person name="Gonzalez J."/>
            <person name="Henrissat B."/>
            <person name="Kuo A."/>
            <person name="Liang C."/>
            <person name="Lipzen A."/>
            <person name="Lutzoni F."/>
            <person name="Magnuson J."/>
            <person name="Mondo S."/>
            <person name="Nolan M."/>
            <person name="Ohm R."/>
            <person name="Pangilinan J."/>
            <person name="Park H.-J."/>
            <person name="Ramirez L."/>
            <person name="Alfaro M."/>
            <person name="Sun H."/>
            <person name="Tritt A."/>
            <person name="Yoshinaga Y."/>
            <person name="Zwiers L.-H."/>
            <person name="Turgeon B."/>
            <person name="Goodwin S."/>
            <person name="Spatafora J."/>
            <person name="Crous P."/>
            <person name="Grigoriev I."/>
        </authorList>
    </citation>
    <scope>NUCLEOTIDE SEQUENCE</scope>
    <source>
        <strain evidence="2">CBS 122368</strain>
    </source>
</reference>
<gene>
    <name evidence="2" type="ORF">BU26DRAFT_140227</name>
</gene>
<name>A0A6A6IVT2_9PLEO</name>
<dbReference type="AlphaFoldDB" id="A0A6A6IVT2"/>
<feature type="signal peptide" evidence="1">
    <location>
        <begin position="1"/>
        <end position="27"/>
    </location>
</feature>
<dbReference type="Proteomes" id="UP000800094">
    <property type="component" value="Unassembled WGS sequence"/>
</dbReference>
<proteinExistence type="predicted"/>
<keyword evidence="1" id="KW-0732">Signal</keyword>
<dbReference type="RefSeq" id="XP_033689543.1">
    <property type="nucleotide sequence ID" value="XM_033819805.1"/>
</dbReference>
<feature type="chain" id="PRO_5025484902" evidence="1">
    <location>
        <begin position="28"/>
        <end position="128"/>
    </location>
</feature>